<sequence>MLKIKEALNQHELRIYGWTDSMVVLGWLQGDPSRWKVYVENRVRKIHEVMPGSQWGYVKTTENPADAASRGQFAGQLKDNQLWWQGPEWLSSFGTSDIGKQTYTTDQEMRKITPKQANSTQINIATTNITEQLLHKHSSFNHIVRIIAWILRALNPKRRQLPKYLTLQELNNATKVIVKQTQHKIFDTDISHLRKKSTVQANSKLRALNPYIDQEDLLRVGGRLRNTILNEEMNHPMIIPHESRLTQLLIDQAHCTTFHGGPRLTLSYLRQRYWIIGGIRATKKQIRNCVTCRKINPVKQHQLMGELPSARTNPAPPFYHTGVDYTGFVDIKMNKGRGAKTTKGYIAVFICMVTKAVHLELVSDLTSSAFLAALNRMAARKGAPRHLYSDNGTNFIGAHRQLREQYEEIEITYKNEGLLRDLVEMNIEWHFNAPAWPSAGGLWERAIRSLKHHLKRVVGEQRLTFEEYYTILSKLEACLNSRPLCPLTENIEDLDCLTPAHFLTGRSGLTVIETKEDARTRWELTRKIFADIWKKWKEEYLSQLLVRTKWQRPQRNIQIGDVVVIHDDNMPTGKWLMDEIDKQLEGNTADTNTEPPAIPRSYTLADDTQKLTNAIEGHMTLAKQLFT</sequence>
<dbReference type="AlphaFoldDB" id="A0A9J7DU69"/>
<dbReference type="RefSeq" id="XP_022816197.1">
    <property type="nucleotide sequence ID" value="XM_022960429.1"/>
</dbReference>
<dbReference type="GO" id="GO:0003676">
    <property type="term" value="F:nucleic acid binding"/>
    <property type="evidence" value="ECO:0007669"/>
    <property type="project" value="InterPro"/>
</dbReference>
<dbReference type="GO" id="GO:0015074">
    <property type="term" value="P:DNA integration"/>
    <property type="evidence" value="ECO:0007669"/>
    <property type="project" value="InterPro"/>
</dbReference>
<dbReference type="InterPro" id="IPR040676">
    <property type="entry name" value="DUF5641"/>
</dbReference>
<dbReference type="Proteomes" id="UP000301870">
    <property type="component" value="Chromosome 9"/>
</dbReference>
<dbReference type="InterPro" id="IPR036397">
    <property type="entry name" value="RNaseH_sf"/>
</dbReference>
<dbReference type="PANTHER" id="PTHR47331">
    <property type="entry name" value="PHD-TYPE DOMAIN-CONTAINING PROTEIN"/>
    <property type="match status" value="1"/>
</dbReference>
<feature type="domain" description="Integrase catalytic" evidence="1">
    <location>
        <begin position="312"/>
        <end position="507"/>
    </location>
</feature>
<keyword evidence="2" id="KW-1185">Reference proteome</keyword>
<proteinExistence type="predicted"/>
<organism evidence="2 3">
    <name type="scientific">Spodoptera litura</name>
    <name type="common">Asian cotton leafworm</name>
    <dbReference type="NCBI Taxonomy" id="69820"/>
    <lineage>
        <taxon>Eukaryota</taxon>
        <taxon>Metazoa</taxon>
        <taxon>Ecdysozoa</taxon>
        <taxon>Arthropoda</taxon>
        <taxon>Hexapoda</taxon>
        <taxon>Insecta</taxon>
        <taxon>Pterygota</taxon>
        <taxon>Neoptera</taxon>
        <taxon>Endopterygota</taxon>
        <taxon>Lepidoptera</taxon>
        <taxon>Glossata</taxon>
        <taxon>Ditrysia</taxon>
        <taxon>Noctuoidea</taxon>
        <taxon>Noctuidae</taxon>
        <taxon>Amphipyrinae</taxon>
        <taxon>Spodoptera</taxon>
    </lineage>
</organism>
<dbReference type="OrthoDB" id="5986643at2759"/>
<dbReference type="InterPro" id="IPR001584">
    <property type="entry name" value="Integrase_cat-core"/>
</dbReference>
<dbReference type="Pfam" id="PF18701">
    <property type="entry name" value="DUF5641"/>
    <property type="match status" value="1"/>
</dbReference>
<dbReference type="Pfam" id="PF17921">
    <property type="entry name" value="Integrase_H2C2"/>
    <property type="match status" value="1"/>
</dbReference>
<dbReference type="InterPro" id="IPR041588">
    <property type="entry name" value="Integrase_H2C2"/>
</dbReference>
<gene>
    <name evidence="3" type="primary">LOC111349335</name>
</gene>
<dbReference type="Gene3D" id="1.10.340.70">
    <property type="match status" value="1"/>
</dbReference>
<reference evidence="3" key="1">
    <citation type="submission" date="2025-08" db="UniProtKB">
        <authorList>
            <consortium name="RefSeq"/>
        </authorList>
    </citation>
    <scope>IDENTIFICATION</scope>
    <source>
        <strain evidence="3">Ishihara</strain>
        <tissue evidence="3">Whole body</tissue>
    </source>
</reference>
<evidence type="ECO:0000313" key="3">
    <source>
        <dbReference type="RefSeq" id="XP_022816197.1"/>
    </source>
</evidence>
<dbReference type="Gene3D" id="3.30.420.10">
    <property type="entry name" value="Ribonuclease H-like superfamily/Ribonuclease H"/>
    <property type="match status" value="1"/>
</dbReference>
<dbReference type="PROSITE" id="PS50994">
    <property type="entry name" value="INTEGRASE"/>
    <property type="match status" value="1"/>
</dbReference>
<dbReference type="KEGG" id="sliu:111349335"/>
<evidence type="ECO:0000313" key="2">
    <source>
        <dbReference type="Proteomes" id="UP000301870"/>
    </source>
</evidence>
<dbReference type="SUPFAM" id="SSF53098">
    <property type="entry name" value="Ribonuclease H-like"/>
    <property type="match status" value="1"/>
</dbReference>
<protein>
    <submittedName>
        <fullName evidence="3">Uncharacterized protein LOC111349335</fullName>
    </submittedName>
</protein>
<name>A0A9J7DU69_SPOLT</name>
<evidence type="ECO:0000259" key="1">
    <source>
        <dbReference type="PROSITE" id="PS50994"/>
    </source>
</evidence>
<dbReference type="GeneID" id="111349335"/>
<dbReference type="InterPro" id="IPR012337">
    <property type="entry name" value="RNaseH-like_sf"/>
</dbReference>
<accession>A0A9J7DU69</accession>